<sequence>MKEPLLSGTYSIQKPLGLWNYHYLIGREVISPKCRIDLQIAKEHYGWEIRLSCLQVPNSNTVLEIQDVYRKFLKTSVFGYPAEVFWNVRGQNGLFAQVTIGTLGTFDIKGDFSQGGMSLSILNKGSGRSLREFWTKRMTEDGLYSMAASKISSLHEGRRHSLQIAKSGDDVTISGAAFKTTKFRMDEDFDFKLKDDLKKVNMKRFGPARYLIGLKGNSENEEKWIASFHGTKLILDGRSLKQPMDTRYIWIKRPLFVGTFNLVQAMGISKYGAFCRFPPILITTMKHQLGSNWVFDICDGKILIESTSVLVPFSRSFFLGQEFLANLPGFTDPFTVNGTLYSDLMTFTMANPKISFLMTMKFTSNFAVFTNQIQGTTISYKLLFQRIMNPF</sequence>
<dbReference type="AlphaFoldDB" id="A0A553PLJ1"/>
<dbReference type="EMBL" id="VCGU01000003">
    <property type="protein sequence ID" value="TRY78543.1"/>
    <property type="molecule type" value="Genomic_DNA"/>
</dbReference>
<protein>
    <submittedName>
        <fullName evidence="1">Uncharacterized protein</fullName>
    </submittedName>
</protein>
<reference evidence="1 2" key="1">
    <citation type="journal article" date="2018" name="Nat. Ecol. Evol.">
        <title>Genomic signatures of mitonuclear coevolution across populations of Tigriopus californicus.</title>
        <authorList>
            <person name="Barreto F.S."/>
            <person name="Watson E.T."/>
            <person name="Lima T.G."/>
            <person name="Willett C.S."/>
            <person name="Edmands S."/>
            <person name="Li W."/>
            <person name="Burton R.S."/>
        </authorList>
    </citation>
    <scope>NUCLEOTIDE SEQUENCE [LARGE SCALE GENOMIC DNA]</scope>
    <source>
        <strain evidence="1 2">San Diego</strain>
    </source>
</reference>
<name>A0A553PLJ1_TIGCA</name>
<evidence type="ECO:0000313" key="1">
    <source>
        <dbReference type="EMBL" id="TRY78543.1"/>
    </source>
</evidence>
<comment type="caution">
    <text evidence="1">The sequence shown here is derived from an EMBL/GenBank/DDBJ whole genome shotgun (WGS) entry which is preliminary data.</text>
</comment>
<keyword evidence="2" id="KW-1185">Reference proteome</keyword>
<accession>A0A553PLJ1</accession>
<organism evidence="1 2">
    <name type="scientific">Tigriopus californicus</name>
    <name type="common">Marine copepod</name>
    <dbReference type="NCBI Taxonomy" id="6832"/>
    <lineage>
        <taxon>Eukaryota</taxon>
        <taxon>Metazoa</taxon>
        <taxon>Ecdysozoa</taxon>
        <taxon>Arthropoda</taxon>
        <taxon>Crustacea</taxon>
        <taxon>Multicrustacea</taxon>
        <taxon>Hexanauplia</taxon>
        <taxon>Copepoda</taxon>
        <taxon>Harpacticoida</taxon>
        <taxon>Harpacticidae</taxon>
        <taxon>Tigriopus</taxon>
    </lineage>
</organism>
<gene>
    <name evidence="1" type="ORF">TCAL_09778</name>
</gene>
<proteinExistence type="predicted"/>
<dbReference type="Proteomes" id="UP000318571">
    <property type="component" value="Chromosome 11"/>
</dbReference>
<evidence type="ECO:0000313" key="2">
    <source>
        <dbReference type="Proteomes" id="UP000318571"/>
    </source>
</evidence>